<proteinExistence type="predicted"/>
<reference evidence="1 2" key="1">
    <citation type="submission" date="2017-10" db="EMBL/GenBank/DDBJ databases">
        <title>Sequencing the genomes of 1000 actinobacteria strains.</title>
        <authorList>
            <person name="Klenk H.-P."/>
        </authorList>
    </citation>
    <scope>NUCLEOTIDE SEQUENCE [LARGE SCALE GENOMIC DNA]</scope>
    <source>
        <strain evidence="1 2">DSM 21838</strain>
    </source>
</reference>
<dbReference type="AlphaFoldDB" id="A0A2A9ES91"/>
<gene>
    <name evidence="1" type="ORF">ATJ97_3678</name>
</gene>
<dbReference type="Proteomes" id="UP000222106">
    <property type="component" value="Unassembled WGS sequence"/>
</dbReference>
<sequence length="77" mass="8444">MKNNETPVSDAETSLGDSTAPVDVDRLVAGAFFFRELTAAQWDEYVSARVALRRTPGALVDELDFVAELVERDRATA</sequence>
<name>A0A2A9ES91_9MICO</name>
<keyword evidence="2" id="KW-1185">Reference proteome</keyword>
<organism evidence="1 2">
    <name type="scientific">Georgenia soli</name>
    <dbReference type="NCBI Taxonomy" id="638953"/>
    <lineage>
        <taxon>Bacteria</taxon>
        <taxon>Bacillati</taxon>
        <taxon>Actinomycetota</taxon>
        <taxon>Actinomycetes</taxon>
        <taxon>Micrococcales</taxon>
        <taxon>Bogoriellaceae</taxon>
        <taxon>Georgenia</taxon>
    </lineage>
</organism>
<accession>A0A2A9ES91</accession>
<dbReference type="EMBL" id="PDJI01000004">
    <property type="protein sequence ID" value="PFG41130.1"/>
    <property type="molecule type" value="Genomic_DNA"/>
</dbReference>
<comment type="caution">
    <text evidence="1">The sequence shown here is derived from an EMBL/GenBank/DDBJ whole genome shotgun (WGS) entry which is preliminary data.</text>
</comment>
<dbReference type="OrthoDB" id="9978617at2"/>
<protein>
    <submittedName>
        <fullName evidence="1">Uncharacterized protein</fullName>
    </submittedName>
</protein>
<dbReference type="RefSeq" id="WP_098484939.1">
    <property type="nucleotide sequence ID" value="NZ_PDJI01000004.1"/>
</dbReference>
<evidence type="ECO:0000313" key="2">
    <source>
        <dbReference type="Proteomes" id="UP000222106"/>
    </source>
</evidence>
<evidence type="ECO:0000313" key="1">
    <source>
        <dbReference type="EMBL" id="PFG41130.1"/>
    </source>
</evidence>